<dbReference type="EMBL" id="JAANHZ010000244">
    <property type="protein sequence ID" value="KAG5313688.1"/>
    <property type="molecule type" value="Genomic_DNA"/>
</dbReference>
<proteinExistence type="inferred from homology"/>
<comment type="similarity">
    <text evidence="2">Belongs to the diuretic hormone class 2 family.</text>
</comment>
<feature type="non-terminal residue" evidence="4">
    <location>
        <position position="1"/>
    </location>
</feature>
<evidence type="ECO:0000256" key="2">
    <source>
        <dbReference type="ARBA" id="ARBA00007773"/>
    </source>
</evidence>
<reference evidence="4" key="1">
    <citation type="submission" date="2020-02" db="EMBL/GenBank/DDBJ databases">
        <title>Relaxed selection underlies rapid genomic changes in the transitions from sociality to social parasitism in ants.</title>
        <authorList>
            <person name="Bi X."/>
        </authorList>
    </citation>
    <scope>NUCLEOTIDE SEQUENCE</scope>
    <source>
        <strain evidence="4">BGI-DK2013a</strain>
        <tissue evidence="4">Whole body</tissue>
    </source>
</reference>
<comment type="subcellular location">
    <subcellularLocation>
        <location evidence="1">Secreted</location>
    </subcellularLocation>
</comment>
<dbReference type="GO" id="GO:0005615">
    <property type="term" value="C:extracellular space"/>
    <property type="evidence" value="ECO:0007669"/>
    <property type="project" value="TreeGrafter"/>
</dbReference>
<gene>
    <name evidence="4" type="primary">Eag_6</name>
    <name evidence="4" type="ORF">G6Z75_0000572</name>
</gene>
<evidence type="ECO:0000313" key="5">
    <source>
        <dbReference type="Proteomes" id="UP000667349"/>
    </source>
</evidence>
<dbReference type="PANTHER" id="PTHR41146">
    <property type="entry name" value="DIURETIC HORMONE CLASS 2"/>
    <property type="match status" value="1"/>
</dbReference>
<keyword evidence="5" id="KW-1185">Reference proteome</keyword>
<comment type="caution">
    <text evidence="4">The sequence shown here is derived from an EMBL/GenBank/DDBJ whole genome shotgun (WGS) entry which is preliminary data.</text>
</comment>
<dbReference type="GO" id="GO:0008613">
    <property type="term" value="F:diuretic hormone activity"/>
    <property type="evidence" value="ECO:0007669"/>
    <property type="project" value="InterPro"/>
</dbReference>
<evidence type="ECO:0000256" key="1">
    <source>
        <dbReference type="ARBA" id="ARBA00004613"/>
    </source>
</evidence>
<dbReference type="PANTHER" id="PTHR41146:SF1">
    <property type="entry name" value="DIURETIC HORMONE CLASS 2"/>
    <property type="match status" value="1"/>
</dbReference>
<name>A0A836EFE6_9HYME</name>
<dbReference type="GO" id="GO:0001664">
    <property type="term" value="F:G protein-coupled receptor binding"/>
    <property type="evidence" value="ECO:0007669"/>
    <property type="project" value="TreeGrafter"/>
</dbReference>
<dbReference type="AlphaFoldDB" id="A0A836EFE6"/>
<accession>A0A836EFE6</accession>
<dbReference type="Proteomes" id="UP000667349">
    <property type="component" value="Unassembled WGS sequence"/>
</dbReference>
<evidence type="ECO:0000313" key="4">
    <source>
        <dbReference type="EMBL" id="KAG5313688.1"/>
    </source>
</evidence>
<dbReference type="InterPro" id="IPR034439">
    <property type="entry name" value="DH2-like"/>
</dbReference>
<protein>
    <submittedName>
        <fullName evidence="4">DIUX protein</fullName>
    </submittedName>
</protein>
<evidence type="ECO:0000256" key="3">
    <source>
        <dbReference type="ARBA" id="ARBA00022525"/>
    </source>
</evidence>
<organism evidence="4 5">
    <name type="scientific">Acromyrmex insinuator</name>
    <dbReference type="NCBI Taxonomy" id="230686"/>
    <lineage>
        <taxon>Eukaryota</taxon>
        <taxon>Metazoa</taxon>
        <taxon>Ecdysozoa</taxon>
        <taxon>Arthropoda</taxon>
        <taxon>Hexapoda</taxon>
        <taxon>Insecta</taxon>
        <taxon>Pterygota</taxon>
        <taxon>Neoptera</taxon>
        <taxon>Endopterygota</taxon>
        <taxon>Hymenoptera</taxon>
        <taxon>Apocrita</taxon>
        <taxon>Aculeata</taxon>
        <taxon>Formicoidea</taxon>
        <taxon>Formicidae</taxon>
        <taxon>Myrmicinae</taxon>
        <taxon>Acromyrmex</taxon>
    </lineage>
</organism>
<keyword evidence="3" id="KW-0964">Secreted</keyword>
<feature type="non-terminal residue" evidence="4">
    <location>
        <position position="317"/>
    </location>
</feature>
<dbReference type="GO" id="GO:0007589">
    <property type="term" value="P:body fluid secretion"/>
    <property type="evidence" value="ECO:0007669"/>
    <property type="project" value="InterPro"/>
</dbReference>
<sequence length="317" mass="35982">MYIISGSKATRVREEEPKEEVAGKRNIRERVKARNALPQNNRRGVSLPTVTRHHAFREFSHPAHCAKRHTVARPRRSGPLNYLRKAHNIACEKELIMSSYNEIHFTCPIGAFPANRQVIYQGATFHAKVFKAKHLWNTPIPRNPSDNLVVGTSRRDTNSPQIVGGRSYLGNKRRECCDREYQPSLDDTPPSPKILRQARFCQLPLAFISDKMQPKMTALCTLLMFVVVVAVSSLTADAIPRHESYWDQQDDIDRDEFLEILSRLSRINRPEMENNKRGLDLGLNRGYSGSQAAKHMMGLAAANYAGGPGRRRRSEQA</sequence>